<feature type="region of interest" description="Disordered" evidence="1">
    <location>
        <begin position="1"/>
        <end position="33"/>
    </location>
</feature>
<dbReference type="InterPro" id="IPR035919">
    <property type="entry name" value="EAL_sf"/>
</dbReference>
<dbReference type="CDD" id="cd01948">
    <property type="entry name" value="EAL"/>
    <property type="match status" value="1"/>
</dbReference>
<dbReference type="PANTHER" id="PTHR44757:SF2">
    <property type="entry name" value="BIOFILM ARCHITECTURE MAINTENANCE PROTEIN MBAA"/>
    <property type="match status" value="1"/>
</dbReference>
<accession>A0A840V8R0</accession>
<evidence type="ECO:0000256" key="1">
    <source>
        <dbReference type="SAM" id="MobiDB-lite"/>
    </source>
</evidence>
<dbReference type="Gene3D" id="3.20.20.450">
    <property type="entry name" value="EAL domain"/>
    <property type="match status" value="1"/>
</dbReference>
<proteinExistence type="predicted"/>
<dbReference type="RefSeq" id="WP_183264884.1">
    <property type="nucleotide sequence ID" value="NZ_JACHFJ010000001.1"/>
</dbReference>
<gene>
    <name evidence="3" type="ORF">HNP71_000088</name>
</gene>
<keyword evidence="4" id="KW-1185">Reference proteome</keyword>
<comment type="caution">
    <text evidence="3">The sequence shown here is derived from an EMBL/GenBank/DDBJ whole genome shotgun (WGS) entry which is preliminary data.</text>
</comment>
<evidence type="ECO:0000259" key="2">
    <source>
        <dbReference type="PROSITE" id="PS50883"/>
    </source>
</evidence>
<dbReference type="SMART" id="SM00052">
    <property type="entry name" value="EAL"/>
    <property type="match status" value="1"/>
</dbReference>
<dbReference type="InterPro" id="IPR001633">
    <property type="entry name" value="EAL_dom"/>
</dbReference>
<dbReference type="EMBL" id="JACHFJ010000001">
    <property type="protein sequence ID" value="MBB5371864.1"/>
    <property type="molecule type" value="Genomic_DNA"/>
</dbReference>
<protein>
    <submittedName>
        <fullName evidence="3">EAL domain-containing protein (Putative c-di-GMP-specific phosphodiesterase class I)</fullName>
    </submittedName>
</protein>
<evidence type="ECO:0000313" key="4">
    <source>
        <dbReference type="Proteomes" id="UP000553706"/>
    </source>
</evidence>
<dbReference type="PANTHER" id="PTHR44757">
    <property type="entry name" value="DIGUANYLATE CYCLASE DGCP"/>
    <property type="match status" value="1"/>
</dbReference>
<dbReference type="Proteomes" id="UP000553706">
    <property type="component" value="Unassembled WGS sequence"/>
</dbReference>
<dbReference type="AlphaFoldDB" id="A0A840V8R0"/>
<feature type="domain" description="EAL" evidence="2">
    <location>
        <begin position="33"/>
        <end position="281"/>
    </location>
</feature>
<reference evidence="3 4" key="1">
    <citation type="submission" date="2020-08" db="EMBL/GenBank/DDBJ databases">
        <title>Genomic Encyclopedia of Type Strains, Phase IV (KMG-IV): sequencing the most valuable type-strain genomes for metagenomic binning, comparative biology and taxonomic classification.</title>
        <authorList>
            <person name="Goeker M."/>
        </authorList>
    </citation>
    <scope>NUCLEOTIDE SEQUENCE [LARGE SCALE GENOMIC DNA]</scope>
    <source>
        <strain evidence="3 4">DSM 27026</strain>
    </source>
</reference>
<dbReference type="PROSITE" id="PS50883">
    <property type="entry name" value="EAL"/>
    <property type="match status" value="1"/>
</dbReference>
<evidence type="ECO:0000313" key="3">
    <source>
        <dbReference type="EMBL" id="MBB5371864.1"/>
    </source>
</evidence>
<dbReference type="SUPFAM" id="SSF141868">
    <property type="entry name" value="EAL domain-like"/>
    <property type="match status" value="1"/>
</dbReference>
<organism evidence="3 4">
    <name type="scientific">Acidocella aromatica</name>
    <dbReference type="NCBI Taxonomy" id="1303579"/>
    <lineage>
        <taxon>Bacteria</taxon>
        <taxon>Pseudomonadati</taxon>
        <taxon>Pseudomonadota</taxon>
        <taxon>Alphaproteobacteria</taxon>
        <taxon>Acetobacterales</taxon>
        <taxon>Acidocellaceae</taxon>
        <taxon>Acidocella</taxon>
    </lineage>
</organism>
<feature type="compositionally biased region" description="Basic and acidic residues" evidence="1">
    <location>
        <begin position="19"/>
        <end position="33"/>
    </location>
</feature>
<dbReference type="Pfam" id="PF00563">
    <property type="entry name" value="EAL"/>
    <property type="match status" value="1"/>
</dbReference>
<sequence>MTELNVPTLENPASQQSVRELRQRNARREVTERRRMTERLRKALVTEGFVLHYQPIITLSTGFARGAETLVRLRHSRRGFVPAQHFMPIAERSDIITSLAGWTLREACRHAATWPAHFTTSMALSLPHLQSGQLIRQLLESLNQSGLAPERLELEIAEPALLDSNDDTVFALKALQGLGVRLALNNFGTFYASLSALKRLPFSTLRLDRSLVQNLDEDSGNAIVRAVINAGHALGQTVLAEGVENETQYQILVDLGADEGQGLYFGPPVGPDEMAAMFAPA</sequence>
<name>A0A840V8R0_9PROT</name>
<dbReference type="InterPro" id="IPR052155">
    <property type="entry name" value="Biofilm_reg_signaling"/>
</dbReference>